<dbReference type="Pfam" id="PF13439">
    <property type="entry name" value="Glyco_transf_4"/>
    <property type="match status" value="1"/>
</dbReference>
<evidence type="ECO:0000313" key="2">
    <source>
        <dbReference type="EMBL" id="KPV47393.1"/>
    </source>
</evidence>
<dbReference type="Gene3D" id="3.40.50.2000">
    <property type="entry name" value="Glycogen Phosphorylase B"/>
    <property type="match status" value="2"/>
</dbReference>
<dbReference type="Proteomes" id="UP000050509">
    <property type="component" value="Unassembled WGS sequence"/>
</dbReference>
<dbReference type="InterPro" id="IPR028098">
    <property type="entry name" value="Glyco_trans_4-like_N"/>
</dbReference>
<name>A0A0P9D3Z5_9CHLR</name>
<gene>
    <name evidence="2" type="ORF">SE17_42460</name>
</gene>
<feature type="domain" description="Glycosyltransferase subfamily 4-like N-terminal" evidence="1">
    <location>
        <begin position="7"/>
        <end position="167"/>
    </location>
</feature>
<dbReference type="AlphaFoldDB" id="A0A0P9D3Z5"/>
<evidence type="ECO:0000259" key="1">
    <source>
        <dbReference type="Pfam" id="PF13439"/>
    </source>
</evidence>
<sequence length="204" mass="21991">TTGLQTGGAESMLFNLLANLDRARFAPAVVSLREPEHWRAPIERLGIPVLSVGMEPSRPTPGALARLRALVRNSAPDLLQGWMYHGNSAAVAARSAWPAPVCWSIHHSIYALRNEKPLTSALIAGGALLARVPARIFYVSHVSRAQHERLGYRAAAGVVIPNGIDTELFQPLLPDARAAVRAELGVSPDALLIGLIARFHPQKD</sequence>
<dbReference type="SUPFAM" id="SSF53756">
    <property type="entry name" value="UDP-Glycosyltransferase/glycogen phosphorylase"/>
    <property type="match status" value="1"/>
</dbReference>
<comment type="caution">
    <text evidence="2">The sequence shown here is derived from an EMBL/GenBank/DDBJ whole genome shotgun (WGS) entry which is preliminary data.</text>
</comment>
<accession>A0A0P9D3Z5</accession>
<feature type="non-terminal residue" evidence="2">
    <location>
        <position position="1"/>
    </location>
</feature>
<organism evidence="2 3">
    <name type="scientific">Kouleothrix aurantiaca</name>
    <dbReference type="NCBI Taxonomy" id="186479"/>
    <lineage>
        <taxon>Bacteria</taxon>
        <taxon>Bacillati</taxon>
        <taxon>Chloroflexota</taxon>
        <taxon>Chloroflexia</taxon>
        <taxon>Chloroflexales</taxon>
        <taxon>Roseiflexineae</taxon>
        <taxon>Roseiflexaceae</taxon>
        <taxon>Kouleothrix</taxon>
    </lineage>
</organism>
<protein>
    <recommendedName>
        <fullName evidence="1">Glycosyltransferase subfamily 4-like N-terminal domain-containing protein</fullName>
    </recommendedName>
</protein>
<feature type="non-terminal residue" evidence="2">
    <location>
        <position position="204"/>
    </location>
</feature>
<proteinExistence type="predicted"/>
<keyword evidence="3" id="KW-1185">Reference proteome</keyword>
<dbReference type="EMBL" id="LJCR01003402">
    <property type="protein sequence ID" value="KPV47393.1"/>
    <property type="molecule type" value="Genomic_DNA"/>
</dbReference>
<reference evidence="2 3" key="1">
    <citation type="submission" date="2015-09" db="EMBL/GenBank/DDBJ databases">
        <title>Draft genome sequence of Kouleothrix aurantiaca JCM 19913.</title>
        <authorList>
            <person name="Hemp J."/>
        </authorList>
    </citation>
    <scope>NUCLEOTIDE SEQUENCE [LARGE SCALE GENOMIC DNA]</scope>
    <source>
        <strain evidence="2 3">COM-B</strain>
    </source>
</reference>
<evidence type="ECO:0000313" key="3">
    <source>
        <dbReference type="Proteomes" id="UP000050509"/>
    </source>
</evidence>